<evidence type="ECO:0000313" key="10">
    <source>
        <dbReference type="Proteomes" id="UP000429523"/>
    </source>
</evidence>
<protein>
    <recommendedName>
        <fullName evidence="18">RxLR effector protein</fullName>
    </recommendedName>
</protein>
<dbReference type="Proteomes" id="UP000433483">
    <property type="component" value="Unassembled WGS sequence"/>
</dbReference>
<dbReference type="EMBL" id="QXGD01001016">
    <property type="protein sequence ID" value="KAE9217316.1"/>
    <property type="molecule type" value="Genomic_DNA"/>
</dbReference>
<evidence type="ECO:0000313" key="6">
    <source>
        <dbReference type="EMBL" id="KAE9201060.1"/>
    </source>
</evidence>
<feature type="chain" id="PRO_5036380928" description="RxLR effector protein" evidence="1">
    <location>
        <begin position="22"/>
        <end position="50"/>
    </location>
</feature>
<evidence type="ECO:0000313" key="16">
    <source>
        <dbReference type="Proteomes" id="UP000460718"/>
    </source>
</evidence>
<dbReference type="EMBL" id="QXGA01000909">
    <property type="protein sequence ID" value="KAE9136130.1"/>
    <property type="molecule type" value="Genomic_DNA"/>
</dbReference>
<evidence type="ECO:0000313" key="3">
    <source>
        <dbReference type="EMBL" id="KAE9000779.1"/>
    </source>
</evidence>
<dbReference type="EMBL" id="QXGB01000923">
    <property type="protein sequence ID" value="KAE9201060.1"/>
    <property type="molecule type" value="Genomic_DNA"/>
</dbReference>
<comment type="caution">
    <text evidence="7">The sequence shown here is derived from an EMBL/GenBank/DDBJ whole genome shotgun (WGS) entry which is preliminary data.</text>
</comment>
<dbReference type="EMBL" id="QXFY01000923">
    <property type="protein sequence ID" value="KAE9332930.1"/>
    <property type="molecule type" value="Genomic_DNA"/>
</dbReference>
<dbReference type="Proteomes" id="UP000440367">
    <property type="component" value="Unassembled WGS sequence"/>
</dbReference>
<feature type="signal peptide" evidence="1">
    <location>
        <begin position="1"/>
        <end position="21"/>
    </location>
</feature>
<dbReference type="AlphaFoldDB" id="A0A6A3YF80"/>
<accession>A0A6A3YF80</accession>
<dbReference type="Proteomes" id="UP000441208">
    <property type="component" value="Unassembled WGS sequence"/>
</dbReference>
<evidence type="ECO:0008006" key="18">
    <source>
        <dbReference type="Google" id="ProtNLM"/>
    </source>
</evidence>
<evidence type="ECO:0000313" key="11">
    <source>
        <dbReference type="Proteomes" id="UP000433483"/>
    </source>
</evidence>
<evidence type="ECO:0000313" key="14">
    <source>
        <dbReference type="Proteomes" id="UP000440732"/>
    </source>
</evidence>
<organism evidence="7 13">
    <name type="scientific">Phytophthora fragariae</name>
    <dbReference type="NCBI Taxonomy" id="53985"/>
    <lineage>
        <taxon>Eukaryota</taxon>
        <taxon>Sar</taxon>
        <taxon>Stramenopiles</taxon>
        <taxon>Oomycota</taxon>
        <taxon>Peronosporomycetes</taxon>
        <taxon>Peronosporales</taxon>
        <taxon>Peronosporaceae</taxon>
        <taxon>Phytophthora</taxon>
    </lineage>
</organism>
<gene>
    <name evidence="8" type="ORF">PF001_g14513</name>
    <name evidence="7" type="ORF">PF002_g16837</name>
    <name evidence="6" type="ORF">PF005_g15103</name>
    <name evidence="5" type="ORF">PF006_g14459</name>
    <name evidence="4" type="ORF">PF007_g15753</name>
    <name evidence="9" type="ORF">PF008_g14696</name>
    <name evidence="2" type="ORF">PF009_g16402</name>
    <name evidence="3" type="ORF">PF011_g14040</name>
</gene>
<evidence type="ECO:0000313" key="15">
    <source>
        <dbReference type="Proteomes" id="UP000441208"/>
    </source>
</evidence>
<dbReference type="EMBL" id="QXFZ01000980">
    <property type="protein sequence ID" value="KAE9099766.1"/>
    <property type="molecule type" value="Genomic_DNA"/>
</dbReference>
<dbReference type="Proteomes" id="UP000486351">
    <property type="component" value="Unassembled WGS sequence"/>
</dbReference>
<evidence type="ECO:0000313" key="7">
    <source>
        <dbReference type="EMBL" id="KAE9217316.1"/>
    </source>
</evidence>
<evidence type="ECO:0000313" key="4">
    <source>
        <dbReference type="EMBL" id="KAE9099766.1"/>
    </source>
</evidence>
<evidence type="ECO:0000313" key="9">
    <source>
        <dbReference type="EMBL" id="KAE9332930.1"/>
    </source>
</evidence>
<name>A0A6A3YF80_9STRA</name>
<reference evidence="10 11" key="1">
    <citation type="submission" date="2018-08" db="EMBL/GenBank/DDBJ databases">
        <title>Genomic investigation of the strawberry pathogen Phytophthora fragariae indicates pathogenicity is determined by transcriptional variation in three key races.</title>
        <authorList>
            <person name="Adams T.M."/>
            <person name="Armitage A.D."/>
            <person name="Sobczyk M.K."/>
            <person name="Bates H.J."/>
            <person name="Dunwell J.M."/>
            <person name="Nellist C.F."/>
            <person name="Harrison R.J."/>
        </authorList>
    </citation>
    <scope>NUCLEOTIDE SEQUENCE [LARGE SCALE GENOMIC DNA]</scope>
    <source>
        <strain evidence="8 12">A4</strain>
        <strain evidence="7 13">BC-1</strain>
        <strain evidence="6 11">NOV-27</strain>
        <strain evidence="5 14">NOV-5</strain>
        <strain evidence="4 15">NOV-71</strain>
        <strain evidence="9 17">NOV-77</strain>
        <strain evidence="2 10">NOV-9</strain>
        <strain evidence="3 16">SCRP245</strain>
    </source>
</reference>
<evidence type="ECO:0000313" key="5">
    <source>
        <dbReference type="EMBL" id="KAE9136130.1"/>
    </source>
</evidence>
<keyword evidence="1" id="KW-0732">Signal</keyword>
<evidence type="ECO:0000313" key="12">
    <source>
        <dbReference type="Proteomes" id="UP000437068"/>
    </source>
</evidence>
<proteinExistence type="predicted"/>
<dbReference type="EMBL" id="QXGE01000906">
    <property type="protein sequence ID" value="KAE9301297.1"/>
    <property type="molecule type" value="Genomic_DNA"/>
</dbReference>
<evidence type="ECO:0000313" key="17">
    <source>
        <dbReference type="Proteomes" id="UP000486351"/>
    </source>
</evidence>
<evidence type="ECO:0000313" key="13">
    <source>
        <dbReference type="Proteomes" id="UP000440367"/>
    </source>
</evidence>
<dbReference type="EMBL" id="QXGF01000997">
    <property type="protein sequence ID" value="KAE8933603.1"/>
    <property type="molecule type" value="Genomic_DNA"/>
</dbReference>
<evidence type="ECO:0000256" key="1">
    <source>
        <dbReference type="SAM" id="SignalP"/>
    </source>
</evidence>
<evidence type="ECO:0000313" key="8">
    <source>
        <dbReference type="EMBL" id="KAE9301297.1"/>
    </source>
</evidence>
<evidence type="ECO:0000313" key="2">
    <source>
        <dbReference type="EMBL" id="KAE8933603.1"/>
    </source>
</evidence>
<sequence>MKLTCCSFRFLLFLLLAHCVARLTMRPLSHSNTCTLSGQRPLQPTTIWSH</sequence>
<dbReference type="Proteomes" id="UP000437068">
    <property type="component" value="Unassembled WGS sequence"/>
</dbReference>
<keyword evidence="11" id="KW-1185">Reference proteome</keyword>
<dbReference type="Proteomes" id="UP000440732">
    <property type="component" value="Unassembled WGS sequence"/>
</dbReference>
<dbReference type="Proteomes" id="UP000460718">
    <property type="component" value="Unassembled WGS sequence"/>
</dbReference>
<dbReference type="Proteomes" id="UP000429523">
    <property type="component" value="Unassembled WGS sequence"/>
</dbReference>
<dbReference type="EMBL" id="QXFW01000891">
    <property type="protein sequence ID" value="KAE9000779.1"/>
    <property type="molecule type" value="Genomic_DNA"/>
</dbReference>